<proteinExistence type="predicted"/>
<reference evidence="1 2" key="1">
    <citation type="journal article" date="2016" name="Int. J. Syst. Evol. Microbiol.">
        <title>Lysobacter erysipheiresistens sp. nov., an antagonist of powdery mildew, isolated from tobacco-cultivated soil.</title>
        <authorList>
            <person name="Xie B."/>
            <person name="Li T."/>
            <person name="Lin X."/>
            <person name="Wang C.J."/>
            <person name="Chen Y.J."/>
            <person name="Liu W.J."/>
            <person name="Zhao Z.W."/>
        </authorList>
    </citation>
    <scope>NUCLEOTIDE SEQUENCE [LARGE SCALE GENOMIC DNA]</scope>
    <source>
        <strain evidence="1 2">RS-LYSO-3</strain>
    </source>
</reference>
<dbReference type="EMBL" id="JAXGFP010000003">
    <property type="protein sequence ID" value="MEG3183656.1"/>
    <property type="molecule type" value="Genomic_DNA"/>
</dbReference>
<protein>
    <submittedName>
        <fullName evidence="1">Uncharacterized protein</fullName>
    </submittedName>
</protein>
<accession>A0ABU7YXL5</accession>
<gene>
    <name evidence="1" type="ORF">SNE34_06505</name>
</gene>
<organism evidence="1 2">
    <name type="scientific">Novilysobacter erysipheiresistens</name>
    <dbReference type="NCBI Taxonomy" id="1749332"/>
    <lineage>
        <taxon>Bacteria</taxon>
        <taxon>Pseudomonadati</taxon>
        <taxon>Pseudomonadota</taxon>
        <taxon>Gammaproteobacteria</taxon>
        <taxon>Lysobacterales</taxon>
        <taxon>Lysobacteraceae</taxon>
        <taxon>Novilysobacter</taxon>
    </lineage>
</organism>
<dbReference type="Proteomes" id="UP001355056">
    <property type="component" value="Unassembled WGS sequence"/>
</dbReference>
<evidence type="ECO:0000313" key="2">
    <source>
        <dbReference type="Proteomes" id="UP001355056"/>
    </source>
</evidence>
<evidence type="ECO:0000313" key="1">
    <source>
        <dbReference type="EMBL" id="MEG3183656.1"/>
    </source>
</evidence>
<name>A0ABU7YXL5_9GAMM</name>
<sequence>MQSQQASSKRGRVRVLMKLAMATRRALAGVLLGIVATSSWAQKHLETAIESAHTTVRFSLFGECSDIHFLYVGESEDKHVEIYFTNARNERLMFIGTILPEGGLPVVESVLFRNADADLDREMFVLTKWRISHPGLDTSGNLYRTYVFDQEIAPESGGLKRLTDIEKRLGEGFDGIRNGHEVEFSVKTAKDVARVLELTDD</sequence>
<dbReference type="RefSeq" id="WP_332615865.1">
    <property type="nucleotide sequence ID" value="NZ_JAXGFP010000003.1"/>
</dbReference>
<comment type="caution">
    <text evidence="1">The sequence shown here is derived from an EMBL/GenBank/DDBJ whole genome shotgun (WGS) entry which is preliminary data.</text>
</comment>
<keyword evidence="2" id="KW-1185">Reference proteome</keyword>